<dbReference type="SUPFAM" id="SSF57667">
    <property type="entry name" value="beta-beta-alpha zinc fingers"/>
    <property type="match status" value="2"/>
</dbReference>
<dbReference type="Ensembl" id="ENSLACT00000007661.1">
    <property type="protein sequence ID" value="ENSLACP00000007597.1"/>
    <property type="gene ID" value="ENSLACG00000006732.1"/>
</dbReference>
<evidence type="ECO:0000256" key="4">
    <source>
        <dbReference type="ARBA" id="ARBA00022771"/>
    </source>
</evidence>
<dbReference type="PROSITE" id="PS00028">
    <property type="entry name" value="ZINC_FINGER_C2H2_1"/>
    <property type="match status" value="3"/>
</dbReference>
<keyword evidence="14" id="KW-1185">Reference proteome</keyword>
<name>H3AD76_LATCH</name>
<evidence type="ECO:0000256" key="5">
    <source>
        <dbReference type="ARBA" id="ARBA00022833"/>
    </source>
</evidence>
<dbReference type="Bgee" id="ENSLACG00000006732">
    <property type="expression patterns" value="Expressed in pelvic fin and 4 other cell types or tissues"/>
</dbReference>
<evidence type="ECO:0000256" key="10">
    <source>
        <dbReference type="PROSITE-ProRule" id="PRU00042"/>
    </source>
</evidence>
<organism evidence="13 14">
    <name type="scientific">Latimeria chalumnae</name>
    <name type="common">Coelacanth</name>
    <dbReference type="NCBI Taxonomy" id="7897"/>
    <lineage>
        <taxon>Eukaryota</taxon>
        <taxon>Metazoa</taxon>
        <taxon>Chordata</taxon>
        <taxon>Craniata</taxon>
        <taxon>Vertebrata</taxon>
        <taxon>Euteleostomi</taxon>
        <taxon>Coelacanthiformes</taxon>
        <taxon>Coelacanthidae</taxon>
        <taxon>Latimeria</taxon>
    </lineage>
</organism>
<dbReference type="Gene3D" id="3.30.160.60">
    <property type="entry name" value="Classic Zinc Finger"/>
    <property type="match status" value="3"/>
</dbReference>
<keyword evidence="4 10" id="KW-0863">Zinc-finger</keyword>
<dbReference type="PANTHER" id="PTHR23235">
    <property type="entry name" value="KRUEPPEL-LIKE TRANSCRIPTION FACTOR"/>
    <property type="match status" value="1"/>
</dbReference>
<feature type="region of interest" description="Disordered" evidence="11">
    <location>
        <begin position="179"/>
        <end position="214"/>
    </location>
</feature>
<keyword evidence="6" id="KW-0805">Transcription regulation</keyword>
<dbReference type="GO" id="GO:0005634">
    <property type="term" value="C:nucleus"/>
    <property type="evidence" value="ECO:0007669"/>
    <property type="project" value="UniProtKB-SubCell"/>
</dbReference>
<dbReference type="PROSITE" id="PS50157">
    <property type="entry name" value="ZINC_FINGER_C2H2_2"/>
    <property type="match status" value="3"/>
</dbReference>
<evidence type="ECO:0000256" key="1">
    <source>
        <dbReference type="ARBA" id="ARBA00004123"/>
    </source>
</evidence>
<dbReference type="SMART" id="SM00355">
    <property type="entry name" value="ZnF_C2H2"/>
    <property type="match status" value="3"/>
</dbReference>
<reference evidence="14" key="1">
    <citation type="submission" date="2011-08" db="EMBL/GenBank/DDBJ databases">
        <title>The draft genome of Latimeria chalumnae.</title>
        <authorList>
            <person name="Di Palma F."/>
            <person name="Alfoldi J."/>
            <person name="Johnson J."/>
            <person name="Berlin A."/>
            <person name="Gnerre S."/>
            <person name="Jaffe D."/>
            <person name="MacCallum I."/>
            <person name="Young S."/>
            <person name="Walker B.J."/>
            <person name="Lander E."/>
            <person name="Lindblad-Toh K."/>
        </authorList>
    </citation>
    <scope>NUCLEOTIDE SEQUENCE [LARGE SCALE GENOMIC DNA]</scope>
    <source>
        <strain evidence="14">Wild caught</strain>
    </source>
</reference>
<dbReference type="EMBL" id="AFYH01231103">
    <property type="status" value="NOT_ANNOTATED_CDS"/>
    <property type="molecule type" value="Genomic_DNA"/>
</dbReference>
<dbReference type="OMA" id="KKEYICN"/>
<evidence type="ECO:0000313" key="13">
    <source>
        <dbReference type="Ensembl" id="ENSLACP00000007597.1"/>
    </source>
</evidence>
<accession>H3AD76</accession>
<reference evidence="13" key="3">
    <citation type="submission" date="2025-09" db="UniProtKB">
        <authorList>
            <consortium name="Ensembl"/>
        </authorList>
    </citation>
    <scope>IDENTIFICATION</scope>
</reference>
<dbReference type="InterPro" id="IPR013087">
    <property type="entry name" value="Znf_C2H2_type"/>
</dbReference>
<evidence type="ECO:0000256" key="8">
    <source>
        <dbReference type="ARBA" id="ARBA00023163"/>
    </source>
</evidence>
<dbReference type="InterPro" id="IPR036236">
    <property type="entry name" value="Znf_C2H2_sf"/>
</dbReference>
<dbReference type="HOGENOM" id="CLU_067579_0_0_1"/>
<evidence type="ECO:0000256" key="6">
    <source>
        <dbReference type="ARBA" id="ARBA00023015"/>
    </source>
</evidence>
<dbReference type="eggNOG" id="KOG1721">
    <property type="taxonomic scope" value="Eukaryota"/>
</dbReference>
<feature type="domain" description="C2H2-type" evidence="12">
    <location>
        <begin position="267"/>
        <end position="294"/>
    </location>
</feature>
<evidence type="ECO:0000259" key="12">
    <source>
        <dbReference type="PROSITE" id="PS50157"/>
    </source>
</evidence>
<keyword evidence="3" id="KW-0677">Repeat</keyword>
<dbReference type="Proteomes" id="UP000008672">
    <property type="component" value="Unassembled WGS sequence"/>
</dbReference>
<evidence type="ECO:0000256" key="7">
    <source>
        <dbReference type="ARBA" id="ARBA00023125"/>
    </source>
</evidence>
<dbReference type="GeneTree" id="ENSGT00940000160184"/>
<dbReference type="InParanoid" id="H3AD76"/>
<evidence type="ECO:0000256" key="11">
    <source>
        <dbReference type="SAM" id="MobiDB-lite"/>
    </source>
</evidence>
<dbReference type="GO" id="GO:0008270">
    <property type="term" value="F:zinc ion binding"/>
    <property type="evidence" value="ECO:0007669"/>
    <property type="project" value="UniProtKB-KW"/>
</dbReference>
<dbReference type="PANTHER" id="PTHR23235:SF58">
    <property type="entry name" value="EARLY GROWTH RESPONSE PROTEIN 4"/>
    <property type="match status" value="1"/>
</dbReference>
<dbReference type="Pfam" id="PF00096">
    <property type="entry name" value="zf-C2H2"/>
    <property type="match status" value="3"/>
</dbReference>
<evidence type="ECO:0000256" key="3">
    <source>
        <dbReference type="ARBA" id="ARBA00022737"/>
    </source>
</evidence>
<evidence type="ECO:0000313" key="14">
    <source>
        <dbReference type="Proteomes" id="UP000008672"/>
    </source>
</evidence>
<proteinExistence type="predicted"/>
<keyword evidence="8" id="KW-0804">Transcription</keyword>
<comment type="subcellular location">
    <subcellularLocation>
        <location evidence="1">Nucleus</location>
    </subcellularLocation>
</comment>
<dbReference type="STRING" id="7897.ENSLACP00000007597"/>
<feature type="domain" description="C2H2-type" evidence="12">
    <location>
        <begin position="209"/>
        <end position="238"/>
    </location>
</feature>
<keyword evidence="2" id="KW-0479">Metal-binding</keyword>
<dbReference type="AlphaFoldDB" id="H3AD76"/>
<sequence length="310" mass="34567">QTSLAPLSYTGNFYLQTSPDDTCDLDTLLNLMAEVIPEVVGVSTCPVSEVLSSPPESDYFSPERAQNCNVYTLCQPDVHSPPQALDYPAKSSFPNQSVLENSFQVQEISNQEAQFVAPQSSLDLKSMQQQLEIAMAAFTGSQEVSKLSTYQLARQPSLASQTDSMSSSLATALRITTNGRAVSSTTRKTPRARKGAASSTGLHPQEKPFPCPMEKCPRRFSRSDELSRHLRIHTGYKPFQCRVCLRNFSRSDHLTTHVRTHTGEKPFSCDICGKRFARSDEKKRHGKVHLKQKERTEEKFKGMGLYNLPV</sequence>
<protein>
    <recommendedName>
        <fullName evidence="12">C2H2-type domain-containing protein</fullName>
    </recommendedName>
</protein>
<keyword evidence="9" id="KW-0539">Nucleus</keyword>
<keyword evidence="7" id="KW-0238">DNA-binding</keyword>
<dbReference type="GO" id="GO:0000978">
    <property type="term" value="F:RNA polymerase II cis-regulatory region sequence-specific DNA binding"/>
    <property type="evidence" value="ECO:0007669"/>
    <property type="project" value="TreeGrafter"/>
</dbReference>
<keyword evidence="5" id="KW-0862">Zinc</keyword>
<reference evidence="13" key="2">
    <citation type="submission" date="2025-08" db="UniProtKB">
        <authorList>
            <consortium name="Ensembl"/>
        </authorList>
    </citation>
    <scope>IDENTIFICATION</scope>
</reference>
<evidence type="ECO:0000256" key="9">
    <source>
        <dbReference type="ARBA" id="ARBA00023242"/>
    </source>
</evidence>
<dbReference type="GO" id="GO:0000981">
    <property type="term" value="F:DNA-binding transcription factor activity, RNA polymerase II-specific"/>
    <property type="evidence" value="ECO:0007669"/>
    <property type="project" value="TreeGrafter"/>
</dbReference>
<feature type="domain" description="C2H2-type" evidence="12">
    <location>
        <begin position="239"/>
        <end position="266"/>
    </location>
</feature>
<evidence type="ECO:0000256" key="2">
    <source>
        <dbReference type="ARBA" id="ARBA00022723"/>
    </source>
</evidence>
<dbReference type="FunFam" id="3.30.160.60:FF:000064">
    <property type="entry name" value="Early growth response protein 3"/>
    <property type="match status" value="1"/>
</dbReference>